<dbReference type="RefSeq" id="WP_210682787.1">
    <property type="nucleotide sequence ID" value="NZ_JAGMWN010000006.1"/>
</dbReference>
<dbReference type="EMBL" id="JAGMWN010000006">
    <property type="protein sequence ID" value="MBP5858225.1"/>
    <property type="molecule type" value="Genomic_DNA"/>
</dbReference>
<keyword evidence="3" id="KW-1185">Reference proteome</keyword>
<proteinExistence type="predicted"/>
<organism evidence="2 3">
    <name type="scientific">Marivibrio halodurans</name>
    <dbReference type="NCBI Taxonomy" id="2039722"/>
    <lineage>
        <taxon>Bacteria</taxon>
        <taxon>Pseudomonadati</taxon>
        <taxon>Pseudomonadota</taxon>
        <taxon>Alphaproteobacteria</taxon>
        <taxon>Rhodospirillales</taxon>
        <taxon>Rhodospirillaceae</taxon>
        <taxon>Marivibrio</taxon>
    </lineage>
</organism>
<comment type="caution">
    <text evidence="2">The sequence shown here is derived from an EMBL/GenBank/DDBJ whole genome shotgun (WGS) entry which is preliminary data.</text>
</comment>
<name>A0A8J7V3C6_9PROT</name>
<sequence length="84" mass="8996">MATRLASPLSRGIFTLIAALFIGGDLFGILSALDWAVLHQFGLGMDALWIGSIAAAIPALIAAFFFGRTVWRVEARGIDYEPSV</sequence>
<evidence type="ECO:0000256" key="1">
    <source>
        <dbReference type="SAM" id="Phobius"/>
    </source>
</evidence>
<evidence type="ECO:0000313" key="2">
    <source>
        <dbReference type="EMBL" id="MBP5858225.1"/>
    </source>
</evidence>
<gene>
    <name evidence="2" type="ORF">KAJ83_14490</name>
</gene>
<keyword evidence="1" id="KW-0472">Membrane</keyword>
<keyword evidence="1" id="KW-0812">Transmembrane</keyword>
<feature type="transmembrane region" description="Helical" evidence="1">
    <location>
        <begin position="12"/>
        <end position="35"/>
    </location>
</feature>
<protein>
    <submittedName>
        <fullName evidence="2">Uncharacterized protein</fullName>
    </submittedName>
</protein>
<dbReference type="Proteomes" id="UP000672602">
    <property type="component" value="Unassembled WGS sequence"/>
</dbReference>
<accession>A0A8J7V3C6</accession>
<dbReference type="AlphaFoldDB" id="A0A8J7V3C6"/>
<feature type="transmembrane region" description="Helical" evidence="1">
    <location>
        <begin position="47"/>
        <end position="66"/>
    </location>
</feature>
<evidence type="ECO:0000313" key="3">
    <source>
        <dbReference type="Proteomes" id="UP000672602"/>
    </source>
</evidence>
<keyword evidence="1" id="KW-1133">Transmembrane helix</keyword>
<reference evidence="2" key="1">
    <citation type="submission" date="2021-04" db="EMBL/GenBank/DDBJ databases">
        <authorList>
            <person name="Zhang D.-C."/>
        </authorList>
    </citation>
    <scope>NUCLEOTIDE SEQUENCE</scope>
    <source>
        <strain evidence="2">CGMCC 1.15697</strain>
    </source>
</reference>